<dbReference type="EnsemblPlants" id="Bo8g079110.1">
    <property type="protein sequence ID" value="Bo8g079110.1"/>
    <property type="gene ID" value="Bo8g079110"/>
</dbReference>
<dbReference type="GO" id="GO:0033179">
    <property type="term" value="C:proton-transporting V-type ATPase, V0 domain"/>
    <property type="evidence" value="ECO:0007669"/>
    <property type="project" value="InterPro"/>
</dbReference>
<sequence>MCSRQKRVFPQKPQNAFFRQNRKNAFFRQNRKNAFSRQNRKNAFSRQNRKNVVSSKTAKTEGCTDSRRHHAGLLTTADYNNLCQCENLDDIKMHLSATKYGSYLQNAAEPSPLHTTTIVEKCTLKLVDDYKHMLCQATEPMSTFLEYIR</sequence>
<feature type="region of interest" description="Disordered" evidence="1">
    <location>
        <begin position="32"/>
        <end position="64"/>
    </location>
</feature>
<dbReference type="PANTHER" id="PTHR11028">
    <property type="entry name" value="VACUOLAR ATP SYNTHASE SUBUNIT AC39"/>
    <property type="match status" value="1"/>
</dbReference>
<accession>A0A0D3DRQ3</accession>
<dbReference type="eggNOG" id="KOG2957">
    <property type="taxonomic scope" value="Eukaryota"/>
</dbReference>
<proteinExistence type="predicted"/>
<dbReference type="SUPFAM" id="SSF103486">
    <property type="entry name" value="V-type ATP synthase subunit C"/>
    <property type="match status" value="1"/>
</dbReference>
<dbReference type="Gramene" id="Bo8g079110.1">
    <property type="protein sequence ID" value="Bo8g079110.1"/>
    <property type="gene ID" value="Bo8g079110"/>
</dbReference>
<dbReference type="InterPro" id="IPR002843">
    <property type="entry name" value="ATPase_V0-cplx_csu/dsu"/>
</dbReference>
<organism evidence="2 3">
    <name type="scientific">Brassica oleracea var. oleracea</name>
    <dbReference type="NCBI Taxonomy" id="109376"/>
    <lineage>
        <taxon>Eukaryota</taxon>
        <taxon>Viridiplantae</taxon>
        <taxon>Streptophyta</taxon>
        <taxon>Embryophyta</taxon>
        <taxon>Tracheophyta</taxon>
        <taxon>Spermatophyta</taxon>
        <taxon>Magnoliopsida</taxon>
        <taxon>eudicotyledons</taxon>
        <taxon>Gunneridae</taxon>
        <taxon>Pentapetalae</taxon>
        <taxon>rosids</taxon>
        <taxon>malvids</taxon>
        <taxon>Brassicales</taxon>
        <taxon>Brassicaceae</taxon>
        <taxon>Brassiceae</taxon>
        <taxon>Brassica</taxon>
    </lineage>
</organism>
<dbReference type="STRING" id="109376.A0A0D3DRQ3"/>
<feature type="compositionally biased region" description="Polar residues" evidence="1">
    <location>
        <begin position="32"/>
        <end position="57"/>
    </location>
</feature>
<dbReference type="HOGENOM" id="CLU_1752274_0_0_1"/>
<protein>
    <submittedName>
        <fullName evidence="2">Uncharacterized protein</fullName>
    </submittedName>
</protein>
<evidence type="ECO:0000313" key="3">
    <source>
        <dbReference type="Proteomes" id="UP000032141"/>
    </source>
</evidence>
<dbReference type="InterPro" id="IPR016727">
    <property type="entry name" value="ATPase_V0-cplx_dsu"/>
</dbReference>
<reference evidence="2 3" key="1">
    <citation type="journal article" date="2014" name="Genome Biol.">
        <title>Transcriptome and methylome profiling reveals relics of genome dominance in the mesopolyploid Brassica oleracea.</title>
        <authorList>
            <person name="Parkin I.A."/>
            <person name="Koh C."/>
            <person name="Tang H."/>
            <person name="Robinson S.J."/>
            <person name="Kagale S."/>
            <person name="Clarke W.E."/>
            <person name="Town C.D."/>
            <person name="Nixon J."/>
            <person name="Krishnakumar V."/>
            <person name="Bidwell S.L."/>
            <person name="Denoeud F."/>
            <person name="Belcram H."/>
            <person name="Links M.G."/>
            <person name="Just J."/>
            <person name="Clarke C."/>
            <person name="Bender T."/>
            <person name="Huebert T."/>
            <person name="Mason A.S."/>
            <person name="Pires J.C."/>
            <person name="Barker G."/>
            <person name="Moore J."/>
            <person name="Walley P.G."/>
            <person name="Manoli S."/>
            <person name="Batley J."/>
            <person name="Edwards D."/>
            <person name="Nelson M.N."/>
            <person name="Wang X."/>
            <person name="Paterson A.H."/>
            <person name="King G."/>
            <person name="Bancroft I."/>
            <person name="Chalhoub B."/>
            <person name="Sharpe A.G."/>
        </authorList>
    </citation>
    <scope>NUCLEOTIDE SEQUENCE</scope>
    <source>
        <strain evidence="2 3">cv. TO1000</strain>
    </source>
</reference>
<keyword evidence="3" id="KW-1185">Reference proteome</keyword>
<name>A0A0D3DRQ3_BRAOL</name>
<reference evidence="2" key="2">
    <citation type="submission" date="2015-03" db="UniProtKB">
        <authorList>
            <consortium name="EnsemblPlants"/>
        </authorList>
    </citation>
    <scope>IDENTIFICATION</scope>
</reference>
<evidence type="ECO:0000313" key="2">
    <source>
        <dbReference type="EnsemblPlants" id="Bo8g079110.1"/>
    </source>
</evidence>
<dbReference type="AlphaFoldDB" id="A0A0D3DRQ3"/>
<dbReference type="Pfam" id="PF01992">
    <property type="entry name" value="vATP-synt_AC39"/>
    <property type="match status" value="1"/>
</dbReference>
<dbReference type="GO" id="GO:0046961">
    <property type="term" value="F:proton-transporting ATPase activity, rotational mechanism"/>
    <property type="evidence" value="ECO:0007669"/>
    <property type="project" value="InterPro"/>
</dbReference>
<dbReference type="InterPro" id="IPR036079">
    <property type="entry name" value="ATPase_csu/dsu_sf"/>
</dbReference>
<evidence type="ECO:0000256" key="1">
    <source>
        <dbReference type="SAM" id="MobiDB-lite"/>
    </source>
</evidence>
<dbReference type="Proteomes" id="UP000032141">
    <property type="component" value="Chromosome C8"/>
</dbReference>